<dbReference type="CDD" id="cd03784">
    <property type="entry name" value="GT1_Gtf-like"/>
    <property type="match status" value="1"/>
</dbReference>
<dbReference type="InterPro" id="IPR004276">
    <property type="entry name" value="GlycoTrans_28_N"/>
</dbReference>
<keyword evidence="1" id="KW-0808">Transferase</keyword>
<evidence type="ECO:0000259" key="3">
    <source>
        <dbReference type="Pfam" id="PF03033"/>
    </source>
</evidence>
<dbReference type="Pfam" id="PF03033">
    <property type="entry name" value="Glyco_transf_28"/>
    <property type="match status" value="1"/>
</dbReference>
<gene>
    <name evidence="5" type="ORF">G3M48_009998</name>
</gene>
<dbReference type="Pfam" id="PF06722">
    <property type="entry name" value="EryCIII-like_C"/>
    <property type="match status" value="1"/>
</dbReference>
<feature type="domain" description="Glycosyltransferase family 28 N-terminal" evidence="3">
    <location>
        <begin position="71"/>
        <end position="216"/>
    </location>
</feature>
<dbReference type="PANTHER" id="PTHR48050">
    <property type="entry name" value="STEROL 3-BETA-GLUCOSYLTRANSFERASE"/>
    <property type="match status" value="1"/>
</dbReference>
<proteinExistence type="predicted"/>
<organism evidence="5 6">
    <name type="scientific">Beauveria asiatica</name>
    <dbReference type="NCBI Taxonomy" id="1069075"/>
    <lineage>
        <taxon>Eukaryota</taxon>
        <taxon>Fungi</taxon>
        <taxon>Dikarya</taxon>
        <taxon>Ascomycota</taxon>
        <taxon>Pezizomycotina</taxon>
        <taxon>Sordariomycetes</taxon>
        <taxon>Hypocreomycetidae</taxon>
        <taxon>Hypocreales</taxon>
        <taxon>Cordycipitaceae</taxon>
        <taxon>Beauveria</taxon>
    </lineage>
</organism>
<dbReference type="EMBL" id="JAAHCF010000869">
    <property type="protein sequence ID" value="KAK8141720.1"/>
    <property type="molecule type" value="Genomic_DNA"/>
</dbReference>
<evidence type="ECO:0000313" key="5">
    <source>
        <dbReference type="EMBL" id="KAK8141720.1"/>
    </source>
</evidence>
<dbReference type="FunFam" id="3.40.50.2000:FF:000009">
    <property type="entry name" value="Sterol 3-beta-glucosyltransferase UGT80A2"/>
    <property type="match status" value="1"/>
</dbReference>
<evidence type="ECO:0000313" key="6">
    <source>
        <dbReference type="Proteomes" id="UP001397290"/>
    </source>
</evidence>
<dbReference type="GO" id="GO:0005975">
    <property type="term" value="P:carbohydrate metabolic process"/>
    <property type="evidence" value="ECO:0007669"/>
    <property type="project" value="InterPro"/>
</dbReference>
<evidence type="ECO:0008006" key="7">
    <source>
        <dbReference type="Google" id="ProtNLM"/>
    </source>
</evidence>
<dbReference type="SUPFAM" id="SSF53756">
    <property type="entry name" value="UDP-Glycosyltransferase/glycogen phosphorylase"/>
    <property type="match status" value="1"/>
</dbReference>
<dbReference type="InterPro" id="IPR010610">
    <property type="entry name" value="EryCIII-like_C"/>
</dbReference>
<dbReference type="GO" id="GO:0016906">
    <property type="term" value="F:sterol 3-beta-glucosyltransferase activity"/>
    <property type="evidence" value="ECO:0007669"/>
    <property type="project" value="UniProtKB-ARBA"/>
</dbReference>
<comment type="caution">
    <text evidence="5">The sequence shown here is derived from an EMBL/GenBank/DDBJ whole genome shotgun (WGS) entry which is preliminary data.</text>
</comment>
<accession>A0AAW0RI15</accession>
<evidence type="ECO:0000256" key="1">
    <source>
        <dbReference type="ARBA" id="ARBA00022679"/>
    </source>
</evidence>
<dbReference type="InterPro" id="IPR002213">
    <property type="entry name" value="UDP_glucos_trans"/>
</dbReference>
<dbReference type="AlphaFoldDB" id="A0AAW0RI15"/>
<name>A0AAW0RI15_9HYPO</name>
<sequence>MVLETSIQGQVVACQDNGRIDIDVNSRLFRRLSCLAPPPQPYKHSAEEEHANPEQAPEYTEAGPTSLRLNIVIQVVGSRGDVQPFVALGQELQRHGHRVRLATHNVFAGFVTAAQLEFFPVGGDPAELMAYMVKNPGLIPSLKGLRSGDVQKKRAMVAEMLRGFWSSCIQPDPVTSAPFVADAIIANPPSFSHIHCAQALGVPLHLMFTMPWTSTTRFCHPLANLGNNMHSIPTSAVNYASFLAVEWLTWQGLQDVINDWRKTLDLEPIPFSEGPLLIEKLKIPFTYCWSPSLVPKPDDWPGHIDVCGFFFRDEPNYTPTSELRMFLDKNPTPVYIGFGSIVIDRPDTLTDLIVQAVEATGVSAIISKGWSKLGGEQPPRGNILYLDDCPHEWLFKHVSAVVHHGGAGTTACGLLHGRPTTIVPFFGETLLSQPFWGNMVAASGAGPTPIPANQLNCTNLANAIRFCHTSAATSAAASLAERMKSESGVRRAVASFHANLPLESMRCDVLPNLAASWQCRIDGTQYKLSKAATQVLLSKDHISRREMKRYSPSPIRIYNQRWEPVTAMASSLATTGTGMVTGAANIVVKPLGVLYNKASREKKATTVAAAAAAAAATEENSARNSQDDDIYGRPAAVDLPAAAPLETKQSGRSSMATAVVGSASGVGHFFHSLSKGMLLDLPLAATEGLRNAPKLYGGQVYEREDVVDWKSGGVVAAKTFRHGIVHGFKGLVKEPARGAKQHGAVGAIRGAGIGVLNFGSKVGSGALGVVSYTGDGIYQSVRAASGRGTDKQVKAACWAEGPRALESAMGDGIADISAVLRSFDCESRHQAKQGSSSLTK</sequence>
<dbReference type="FunFam" id="3.40.50.2000:FF:000100">
    <property type="entry name" value="Glycosyltransferase family 1 protein"/>
    <property type="match status" value="1"/>
</dbReference>
<protein>
    <recommendedName>
        <fullName evidence="7">Glycosyltransferase family 28 N-terminal domain-containing protein</fullName>
    </recommendedName>
</protein>
<dbReference type="Gene3D" id="3.40.50.2000">
    <property type="entry name" value="Glycogen Phosphorylase B"/>
    <property type="match status" value="2"/>
</dbReference>
<evidence type="ECO:0000259" key="4">
    <source>
        <dbReference type="Pfam" id="PF06722"/>
    </source>
</evidence>
<dbReference type="InterPro" id="IPR050426">
    <property type="entry name" value="Glycosyltransferase_28"/>
</dbReference>
<feature type="domain" description="Erythromycin biosynthesis protein CIII-like C-terminal" evidence="4">
    <location>
        <begin position="382"/>
        <end position="486"/>
    </location>
</feature>
<reference evidence="5 6" key="1">
    <citation type="submission" date="2020-02" db="EMBL/GenBank/DDBJ databases">
        <title>Comparative genomics of the hypocrealean fungal genus Beauvera.</title>
        <authorList>
            <person name="Showalter D.N."/>
            <person name="Bushley K.E."/>
            <person name="Rehner S.A."/>
        </authorList>
    </citation>
    <scope>NUCLEOTIDE SEQUENCE [LARGE SCALE GENOMIC DNA]</scope>
    <source>
        <strain evidence="5 6">ARSEF4384</strain>
    </source>
</reference>
<keyword evidence="6" id="KW-1185">Reference proteome</keyword>
<dbReference type="PANTHER" id="PTHR48050:SF27">
    <property type="entry name" value="GLUCOSYLTRANSFERASE, PUTATIVE (AFU_ORTHOLOGUE AFUA_7G04880)-RELATED"/>
    <property type="match status" value="1"/>
</dbReference>
<dbReference type="Proteomes" id="UP001397290">
    <property type="component" value="Unassembled WGS sequence"/>
</dbReference>
<feature type="region of interest" description="Disordered" evidence="2">
    <location>
        <begin position="40"/>
        <end position="62"/>
    </location>
</feature>
<evidence type="ECO:0000256" key="2">
    <source>
        <dbReference type="SAM" id="MobiDB-lite"/>
    </source>
</evidence>